<dbReference type="PANTHER" id="PTHR40465:SF1">
    <property type="entry name" value="DUF6534 DOMAIN-CONTAINING PROTEIN"/>
    <property type="match status" value="1"/>
</dbReference>
<evidence type="ECO:0000313" key="3">
    <source>
        <dbReference type="EMBL" id="KAF8452281.1"/>
    </source>
</evidence>
<feature type="transmembrane region" description="Helical" evidence="1">
    <location>
        <begin position="92"/>
        <end position="110"/>
    </location>
</feature>
<keyword evidence="1" id="KW-1133">Transmembrane helix</keyword>
<feature type="transmembrane region" description="Helical" evidence="1">
    <location>
        <begin position="200"/>
        <end position="228"/>
    </location>
</feature>
<feature type="transmembrane region" description="Helical" evidence="1">
    <location>
        <begin position="122"/>
        <end position="143"/>
    </location>
</feature>
<dbReference type="AlphaFoldDB" id="A0AAD4C896"/>
<keyword evidence="1" id="KW-0472">Membrane</keyword>
<proteinExistence type="predicted"/>
<dbReference type="InterPro" id="IPR045339">
    <property type="entry name" value="DUF6534"/>
</dbReference>
<keyword evidence="1" id="KW-0812">Transmembrane</keyword>
<dbReference type="Pfam" id="PF20152">
    <property type="entry name" value="DUF6534"/>
    <property type="match status" value="1"/>
</dbReference>
<organism evidence="3 4">
    <name type="scientific">Boletus edulis BED1</name>
    <dbReference type="NCBI Taxonomy" id="1328754"/>
    <lineage>
        <taxon>Eukaryota</taxon>
        <taxon>Fungi</taxon>
        <taxon>Dikarya</taxon>
        <taxon>Basidiomycota</taxon>
        <taxon>Agaricomycotina</taxon>
        <taxon>Agaricomycetes</taxon>
        <taxon>Agaricomycetidae</taxon>
        <taxon>Boletales</taxon>
        <taxon>Boletineae</taxon>
        <taxon>Boletaceae</taxon>
        <taxon>Boletoideae</taxon>
        <taxon>Boletus</taxon>
    </lineage>
</organism>
<evidence type="ECO:0000259" key="2">
    <source>
        <dbReference type="Pfam" id="PF20152"/>
    </source>
</evidence>
<dbReference type="EMBL" id="WHUW01000001">
    <property type="protein sequence ID" value="KAF8452281.1"/>
    <property type="molecule type" value="Genomic_DNA"/>
</dbReference>
<sequence length="331" mass="37063">MTDNLKDVPIGLDVGAELIAVLFAVGLWGITCVQTLFYFIHFPRDALCLRVMVMWLWLADSVHQLLLVRGAYAGLITNFCDYRQVLHVNAEYLWQVLLTVLVALPSQLFFINRITKFSGKRWLLFALWAPAAVFELGGAIAFITFGTITPTSGELVSRTPTSIFTTVQATAAVVDISITTGLICLLWRSRENARYRMRTVIQRLLIVSLSTGVWTALFAIFTVITMLAFPDTQIYVGLYFPLCPLYCNTVLVNLNARQILAKLDRRPIIGSITFCRDTESTAHTVASGQSNILDHERLELSRAHRSRCPPANHRYTAETGVQTLLGVDEFT</sequence>
<gene>
    <name evidence="3" type="ORF">L210DRAFT_3518049</name>
</gene>
<comment type="caution">
    <text evidence="3">The sequence shown here is derived from an EMBL/GenBank/DDBJ whole genome shotgun (WGS) entry which is preliminary data.</text>
</comment>
<dbReference type="Proteomes" id="UP001194468">
    <property type="component" value="Unassembled WGS sequence"/>
</dbReference>
<feature type="transmembrane region" description="Helical" evidence="1">
    <location>
        <begin position="234"/>
        <end position="256"/>
    </location>
</feature>
<feature type="transmembrane region" description="Helical" evidence="1">
    <location>
        <begin position="163"/>
        <end position="188"/>
    </location>
</feature>
<feature type="domain" description="DUF6534" evidence="2">
    <location>
        <begin position="171"/>
        <end position="258"/>
    </location>
</feature>
<feature type="transmembrane region" description="Helical" evidence="1">
    <location>
        <begin position="20"/>
        <end position="40"/>
    </location>
</feature>
<dbReference type="PANTHER" id="PTHR40465">
    <property type="entry name" value="CHROMOSOME 1, WHOLE GENOME SHOTGUN SEQUENCE"/>
    <property type="match status" value="1"/>
</dbReference>
<keyword evidence="4" id="KW-1185">Reference proteome</keyword>
<feature type="transmembrane region" description="Helical" evidence="1">
    <location>
        <begin position="52"/>
        <end position="72"/>
    </location>
</feature>
<accession>A0AAD4C896</accession>
<reference evidence="3" key="2">
    <citation type="journal article" date="2020" name="Nat. Commun.">
        <title>Large-scale genome sequencing of mycorrhizal fungi provides insights into the early evolution of symbiotic traits.</title>
        <authorList>
            <person name="Miyauchi S."/>
            <person name="Kiss E."/>
            <person name="Kuo A."/>
            <person name="Drula E."/>
            <person name="Kohler A."/>
            <person name="Sanchez-Garcia M."/>
            <person name="Morin E."/>
            <person name="Andreopoulos B."/>
            <person name="Barry K.W."/>
            <person name="Bonito G."/>
            <person name="Buee M."/>
            <person name="Carver A."/>
            <person name="Chen C."/>
            <person name="Cichocki N."/>
            <person name="Clum A."/>
            <person name="Culley D."/>
            <person name="Crous P.W."/>
            <person name="Fauchery L."/>
            <person name="Girlanda M."/>
            <person name="Hayes R.D."/>
            <person name="Keri Z."/>
            <person name="LaButti K."/>
            <person name="Lipzen A."/>
            <person name="Lombard V."/>
            <person name="Magnuson J."/>
            <person name="Maillard F."/>
            <person name="Murat C."/>
            <person name="Nolan M."/>
            <person name="Ohm R.A."/>
            <person name="Pangilinan J."/>
            <person name="Pereira M.F."/>
            <person name="Perotto S."/>
            <person name="Peter M."/>
            <person name="Pfister S."/>
            <person name="Riley R."/>
            <person name="Sitrit Y."/>
            <person name="Stielow J.B."/>
            <person name="Szollosi G."/>
            <person name="Zifcakova L."/>
            <person name="Stursova M."/>
            <person name="Spatafora J.W."/>
            <person name="Tedersoo L."/>
            <person name="Vaario L.M."/>
            <person name="Yamada A."/>
            <person name="Yan M."/>
            <person name="Wang P."/>
            <person name="Xu J."/>
            <person name="Bruns T."/>
            <person name="Baldrian P."/>
            <person name="Vilgalys R."/>
            <person name="Dunand C."/>
            <person name="Henrissat B."/>
            <person name="Grigoriev I.V."/>
            <person name="Hibbett D."/>
            <person name="Nagy L.G."/>
            <person name="Martin F.M."/>
        </authorList>
    </citation>
    <scope>NUCLEOTIDE SEQUENCE</scope>
    <source>
        <strain evidence="3">BED1</strain>
    </source>
</reference>
<protein>
    <recommendedName>
        <fullName evidence="2">DUF6534 domain-containing protein</fullName>
    </recommendedName>
</protein>
<name>A0AAD4C896_BOLED</name>
<reference evidence="3" key="1">
    <citation type="submission" date="2019-10" db="EMBL/GenBank/DDBJ databases">
        <authorList>
            <consortium name="DOE Joint Genome Institute"/>
            <person name="Kuo A."/>
            <person name="Miyauchi S."/>
            <person name="Kiss E."/>
            <person name="Drula E."/>
            <person name="Kohler A."/>
            <person name="Sanchez-Garcia M."/>
            <person name="Andreopoulos B."/>
            <person name="Barry K.W."/>
            <person name="Bonito G."/>
            <person name="Buee M."/>
            <person name="Carver A."/>
            <person name="Chen C."/>
            <person name="Cichocki N."/>
            <person name="Clum A."/>
            <person name="Culley D."/>
            <person name="Crous P.W."/>
            <person name="Fauchery L."/>
            <person name="Girlanda M."/>
            <person name="Hayes R."/>
            <person name="Keri Z."/>
            <person name="LaButti K."/>
            <person name="Lipzen A."/>
            <person name="Lombard V."/>
            <person name="Magnuson J."/>
            <person name="Maillard F."/>
            <person name="Morin E."/>
            <person name="Murat C."/>
            <person name="Nolan M."/>
            <person name="Ohm R."/>
            <person name="Pangilinan J."/>
            <person name="Pereira M."/>
            <person name="Perotto S."/>
            <person name="Peter M."/>
            <person name="Riley R."/>
            <person name="Sitrit Y."/>
            <person name="Stielow B."/>
            <person name="Szollosi G."/>
            <person name="Zifcakova L."/>
            <person name="Stursova M."/>
            <person name="Spatafora J.W."/>
            <person name="Tedersoo L."/>
            <person name="Vaario L.-M."/>
            <person name="Yamada A."/>
            <person name="Yan M."/>
            <person name="Wang P."/>
            <person name="Xu J."/>
            <person name="Bruns T."/>
            <person name="Baldrian P."/>
            <person name="Vilgalys R."/>
            <person name="Henrissat B."/>
            <person name="Grigoriev I.V."/>
            <person name="Hibbett D."/>
            <person name="Nagy L.G."/>
            <person name="Martin F.M."/>
        </authorList>
    </citation>
    <scope>NUCLEOTIDE SEQUENCE</scope>
    <source>
        <strain evidence="3">BED1</strain>
    </source>
</reference>
<evidence type="ECO:0000256" key="1">
    <source>
        <dbReference type="SAM" id="Phobius"/>
    </source>
</evidence>
<evidence type="ECO:0000313" key="4">
    <source>
        <dbReference type="Proteomes" id="UP001194468"/>
    </source>
</evidence>